<evidence type="ECO:0000313" key="3">
    <source>
        <dbReference type="Proteomes" id="UP000030647"/>
    </source>
</evidence>
<dbReference type="HOGENOM" id="CLU_606621_0_0_9"/>
<gene>
    <name evidence="2" type="ORF">L248_2099</name>
</gene>
<organism evidence="2 3">
    <name type="scientific">Schleiferilactobacillus shenzhenensis LY-73</name>
    <dbReference type="NCBI Taxonomy" id="1231336"/>
    <lineage>
        <taxon>Bacteria</taxon>
        <taxon>Bacillati</taxon>
        <taxon>Bacillota</taxon>
        <taxon>Bacilli</taxon>
        <taxon>Lactobacillales</taxon>
        <taxon>Lactobacillaceae</taxon>
        <taxon>Schleiferilactobacillus</taxon>
    </lineage>
</organism>
<dbReference type="InterPro" id="IPR021247">
    <property type="entry name" value="DUF2785"/>
</dbReference>
<dbReference type="InterPro" id="IPR024047">
    <property type="entry name" value="MM3350-like_sf"/>
</dbReference>
<reference evidence="3" key="1">
    <citation type="journal article" date="2013" name="Genome Announc.">
        <title>Whole-Genome Sequencing of Lactobacillus shenzhenensis Strain LY-73T.</title>
        <authorList>
            <person name="Lin Z."/>
            <person name="Liu Z."/>
            <person name="Yang R."/>
            <person name="Zou Y."/>
            <person name="Wan D."/>
            <person name="Chen J."/>
            <person name="Guo M."/>
            <person name="Zhao J."/>
            <person name="Fang C."/>
            <person name="Yang R."/>
            <person name="Liu F."/>
        </authorList>
    </citation>
    <scope>NUCLEOTIDE SEQUENCE [LARGE SCALE GENOMIC DNA]</scope>
    <source>
        <strain evidence="3">LY-73</strain>
    </source>
</reference>
<evidence type="ECO:0000313" key="2">
    <source>
        <dbReference type="EMBL" id="ERL63865.1"/>
    </source>
</evidence>
<name>U4TKI2_9LACO</name>
<dbReference type="SUPFAM" id="SSF159941">
    <property type="entry name" value="MM3350-like"/>
    <property type="match status" value="1"/>
</dbReference>
<keyword evidence="3" id="KW-1185">Reference proteome</keyword>
<dbReference type="AlphaFoldDB" id="U4TKI2"/>
<dbReference type="Gene3D" id="3.10.290.30">
    <property type="entry name" value="MM3350-like"/>
    <property type="match status" value="1"/>
</dbReference>
<protein>
    <recommendedName>
        <fullName evidence="1">Plasmid pRiA4b Orf3-like domain-containing protein</fullName>
    </recommendedName>
</protein>
<sequence>MTLGRDKRKETETMSVPRKKKEYLQLKINIQDEHPPVWRRVVVPQAFRLDQLHAVIQIVFGWENYHLHQFWTTKDPDALYVPETDPDLDVDQRLTSRTKIFKLLNAGDMIYEYDFGDSWEHRIHLEKILTASDLQGEQAPFCLTGRGADKQEDSHYEEDNDAAPFNKAAVNEQLLTDFPTETSMPQEYSAGGLDALVGSGEETARKIQNEPDLLDALLAGKTVVRDGDNAPVVHDLSSILGNQFSALDNEVDQLTGDDKHAAFRTASHLISELEDGEFTTDQQRHIAQRIIDDQLLLFHIDVSADQTVYNRMAVGALTAVLIAIDTAYPMLPPEQLSRLFDQAEHWASQEKNDSMLYGTSSAMGAALVLLQSAIRNPAYTKDRAKSLFDVVLQMVTNLDEPFMSEEPDRIAQLFVDLLQLRKATGTVVAAGIRHITQVLDQARLNDHDKTLLPFVQIKAWQHVLTILHVLLGEMKGTKTVWNVVDHELKEQWQDVHFFE</sequence>
<accession>U4TKI2</accession>
<dbReference type="Pfam" id="PF07929">
    <property type="entry name" value="PRiA4_ORF3"/>
    <property type="match status" value="1"/>
</dbReference>
<dbReference type="STRING" id="1231336.L248_2099"/>
<dbReference type="Proteomes" id="UP000030647">
    <property type="component" value="Unassembled WGS sequence"/>
</dbReference>
<dbReference type="Pfam" id="PF10978">
    <property type="entry name" value="DUF2785"/>
    <property type="match status" value="1"/>
</dbReference>
<dbReference type="InterPro" id="IPR012912">
    <property type="entry name" value="Plasmid_pRiA4b_Orf3-like"/>
</dbReference>
<feature type="domain" description="Plasmid pRiA4b Orf3-like" evidence="1">
    <location>
        <begin position="24"/>
        <end position="154"/>
    </location>
</feature>
<evidence type="ECO:0000259" key="1">
    <source>
        <dbReference type="Pfam" id="PF07929"/>
    </source>
</evidence>
<proteinExistence type="predicted"/>
<dbReference type="PANTHER" id="PTHR41878">
    <property type="entry name" value="LEXA REPRESSOR-RELATED"/>
    <property type="match status" value="1"/>
</dbReference>
<dbReference type="EMBL" id="KI271611">
    <property type="protein sequence ID" value="ERL63865.1"/>
    <property type="molecule type" value="Genomic_DNA"/>
</dbReference>
<dbReference type="PANTHER" id="PTHR41878:SF1">
    <property type="entry name" value="TNPR PROTEIN"/>
    <property type="match status" value="1"/>
</dbReference>
<dbReference type="eggNOG" id="COG4974">
    <property type="taxonomic scope" value="Bacteria"/>
</dbReference>